<dbReference type="Proteomes" id="UP000815846">
    <property type="component" value="Unassembled WGS sequence"/>
</dbReference>
<accession>A0ABY3MT97</accession>
<evidence type="ECO:0000313" key="4">
    <source>
        <dbReference type="Proteomes" id="UP000815846"/>
    </source>
</evidence>
<dbReference type="InterPro" id="IPR032466">
    <property type="entry name" value="Metal_Hydrolase"/>
</dbReference>
<comment type="caution">
    <text evidence="3">The sequence shown here is derived from an EMBL/GenBank/DDBJ whole genome shotgun (WGS) entry which is preliminary data.</text>
</comment>
<dbReference type="Pfam" id="PF04909">
    <property type="entry name" value="Amidohydro_2"/>
    <property type="match status" value="1"/>
</dbReference>
<evidence type="ECO:0000256" key="1">
    <source>
        <dbReference type="ARBA" id="ARBA00038310"/>
    </source>
</evidence>
<reference evidence="3 4" key="1">
    <citation type="submission" date="2019-08" db="EMBL/GenBank/DDBJ databases">
        <title>Microbe sample from Colwellia echini.</title>
        <authorList>
            <person name="Christiansen L."/>
            <person name="Pathiraja D."/>
            <person name="Schultz-Johansen M."/>
            <person name="Choi I.-G."/>
            <person name="Stougaard P."/>
        </authorList>
    </citation>
    <scope>NUCLEOTIDE SEQUENCE [LARGE SCALE GENOMIC DNA]</scope>
    <source>
        <strain evidence="3 4">A3</strain>
    </source>
</reference>
<dbReference type="PANTHER" id="PTHR43569">
    <property type="entry name" value="AMIDOHYDROLASE"/>
    <property type="match status" value="1"/>
</dbReference>
<sequence length="325" mass="36965">MTINIIDPHLHLFDLATGNYQWLKSDNPPFWPDKHLINQNFSCSDLTLNPAIHLAGFVHIEAGFDNEQPWREIKWLSDSVSPNIFSAVAFIDITASELTFNEQLTQLLNFDCVVGCRYILDDDALSILQQPQVIENLKTLAQHNFSFDVQMPLDDIHAVSELTKVLALIPTLHIIINHAGFPAEFSSETLAKIPSINPANAITGTAENNEAIDFKKIIAWQNWQQSITLLSRFDNCSIKCSGWEMTDRDYSMSWFNEVVSYCINAFTYKRVMLASNFPLCLFSNTSYADYWQMVIDSSVITQCSENEKSALLFNNALHIYKLKPL</sequence>
<organism evidence="3 4">
    <name type="scientific">Colwellia echini</name>
    <dbReference type="NCBI Taxonomy" id="1982103"/>
    <lineage>
        <taxon>Bacteria</taxon>
        <taxon>Pseudomonadati</taxon>
        <taxon>Pseudomonadota</taxon>
        <taxon>Gammaproteobacteria</taxon>
        <taxon>Alteromonadales</taxon>
        <taxon>Colwelliaceae</taxon>
        <taxon>Colwellia</taxon>
    </lineage>
</organism>
<dbReference type="PANTHER" id="PTHR43569:SF2">
    <property type="entry name" value="AMIDOHYDROLASE-RELATED DOMAIN-CONTAINING PROTEIN"/>
    <property type="match status" value="1"/>
</dbReference>
<gene>
    <name evidence="3" type="ORF">CWS31_015765</name>
</gene>
<comment type="similarity">
    <text evidence="1">Belongs to the metallo-dependent hydrolases superfamily.</text>
</comment>
<keyword evidence="4" id="KW-1185">Reference proteome</keyword>
<dbReference type="SUPFAM" id="SSF51556">
    <property type="entry name" value="Metallo-dependent hydrolases"/>
    <property type="match status" value="1"/>
</dbReference>
<dbReference type="InterPro" id="IPR006680">
    <property type="entry name" value="Amidohydro-rel"/>
</dbReference>
<dbReference type="RefSeq" id="WP_101342961.1">
    <property type="nucleotide sequence ID" value="NZ_PJAI02000026.1"/>
</dbReference>
<dbReference type="Gene3D" id="3.20.20.140">
    <property type="entry name" value="Metal-dependent hydrolases"/>
    <property type="match status" value="1"/>
</dbReference>
<dbReference type="InterPro" id="IPR052350">
    <property type="entry name" value="Metallo-dep_Lactonases"/>
</dbReference>
<proteinExistence type="inferred from homology"/>
<protein>
    <submittedName>
        <fullName evidence="3">Amidohydrolase family protein</fullName>
    </submittedName>
</protein>
<evidence type="ECO:0000313" key="3">
    <source>
        <dbReference type="EMBL" id="TYK64425.1"/>
    </source>
</evidence>
<name>A0ABY3MT97_9GAMM</name>
<dbReference type="EMBL" id="PJAI02000026">
    <property type="protein sequence ID" value="TYK64425.1"/>
    <property type="molecule type" value="Genomic_DNA"/>
</dbReference>
<feature type="domain" description="Amidohydrolase-related" evidence="2">
    <location>
        <begin position="220"/>
        <end position="322"/>
    </location>
</feature>
<evidence type="ECO:0000259" key="2">
    <source>
        <dbReference type="Pfam" id="PF04909"/>
    </source>
</evidence>